<feature type="transmembrane region" description="Helical" evidence="1">
    <location>
        <begin position="50"/>
        <end position="68"/>
    </location>
</feature>
<keyword evidence="3" id="KW-1185">Reference proteome</keyword>
<feature type="transmembrane region" description="Helical" evidence="1">
    <location>
        <begin position="6"/>
        <end position="29"/>
    </location>
</feature>
<evidence type="ECO:0000313" key="3">
    <source>
        <dbReference type="Proteomes" id="UP000260058"/>
    </source>
</evidence>
<dbReference type="GeneID" id="65114561"/>
<keyword evidence="1" id="KW-0812">Transmembrane</keyword>
<evidence type="ECO:0000313" key="2">
    <source>
        <dbReference type="EMBL" id="AXH49666.1"/>
    </source>
</evidence>
<dbReference type="Proteomes" id="UP000260058">
    <property type="component" value="Segment"/>
</dbReference>
<sequence>MDPTDLILELVRAIGYGTIGVVIGLAFTWRRATVHGVEVRVPTARPDKPVWKRIIGALLVLVAVLSMTQSTIFTARQSACNDEFRRVIKERSEASLEQSELWSQLERELAAIGPAVTLEKQSQIVAARKRYVQDFDRLSEQRRANPYPDPRC</sequence>
<dbReference type="KEGG" id="vg:65114561"/>
<organism evidence="2 3">
    <name type="scientific">Gordonia phage Frokostdame</name>
    <dbReference type="NCBI Taxonomy" id="2250320"/>
    <lineage>
        <taxon>Viruses</taxon>
        <taxon>Duplodnaviria</taxon>
        <taxon>Heunggongvirae</taxon>
        <taxon>Uroviricota</taxon>
        <taxon>Caudoviricetes</taxon>
        <taxon>Jujuvirus</taxon>
        <taxon>Jujuvirus frokostdame</taxon>
    </lineage>
</organism>
<dbReference type="RefSeq" id="YP_010096901.1">
    <property type="nucleotide sequence ID" value="NC_055754.1"/>
</dbReference>
<protein>
    <submittedName>
        <fullName evidence="2">Uncharacterized protein</fullName>
    </submittedName>
</protein>
<keyword evidence="1" id="KW-1133">Transmembrane helix</keyword>
<name>A0A345L314_9CAUD</name>
<gene>
    <name evidence="2" type="primary">24</name>
    <name evidence="2" type="ORF">SEA_FROKOSTDAME_24</name>
</gene>
<accession>A0A345L314</accession>
<reference evidence="3" key="1">
    <citation type="submission" date="2018-06" db="EMBL/GenBank/DDBJ databases">
        <authorList>
            <person name="Zhirakovskaya E."/>
        </authorList>
    </citation>
    <scope>NUCLEOTIDE SEQUENCE [LARGE SCALE GENOMIC DNA]</scope>
</reference>
<dbReference type="EMBL" id="MH536818">
    <property type="protein sequence ID" value="AXH49666.1"/>
    <property type="molecule type" value="Genomic_DNA"/>
</dbReference>
<keyword evidence="1" id="KW-0472">Membrane</keyword>
<evidence type="ECO:0000256" key="1">
    <source>
        <dbReference type="SAM" id="Phobius"/>
    </source>
</evidence>
<proteinExistence type="predicted"/>